<keyword evidence="1" id="KW-0812">Transmembrane</keyword>
<dbReference type="KEGG" id="gfm:Enr17x_38520"/>
<dbReference type="Proteomes" id="UP000318313">
    <property type="component" value="Chromosome"/>
</dbReference>
<gene>
    <name evidence="2" type="ORF">Enr17x_38520</name>
</gene>
<accession>A0A518IFC0</accession>
<keyword evidence="1" id="KW-1133">Transmembrane helix</keyword>
<dbReference type="RefSeq" id="WP_145311190.1">
    <property type="nucleotide sequence ID" value="NZ_CP037452.1"/>
</dbReference>
<dbReference type="EMBL" id="CP037452">
    <property type="protein sequence ID" value="QDV51793.1"/>
    <property type="molecule type" value="Genomic_DNA"/>
</dbReference>
<proteinExistence type="predicted"/>
<evidence type="ECO:0000313" key="3">
    <source>
        <dbReference type="Proteomes" id="UP000318313"/>
    </source>
</evidence>
<evidence type="ECO:0008006" key="4">
    <source>
        <dbReference type="Google" id="ProtNLM"/>
    </source>
</evidence>
<reference evidence="2 3" key="1">
    <citation type="submission" date="2019-03" db="EMBL/GenBank/DDBJ databases">
        <title>Deep-cultivation of Planctomycetes and their phenomic and genomic characterization uncovers novel biology.</title>
        <authorList>
            <person name="Wiegand S."/>
            <person name="Jogler M."/>
            <person name="Boedeker C."/>
            <person name="Pinto D."/>
            <person name="Vollmers J."/>
            <person name="Rivas-Marin E."/>
            <person name="Kohn T."/>
            <person name="Peeters S.H."/>
            <person name="Heuer A."/>
            <person name="Rast P."/>
            <person name="Oberbeckmann S."/>
            <person name="Bunk B."/>
            <person name="Jeske O."/>
            <person name="Meyerdierks A."/>
            <person name="Storesund J.E."/>
            <person name="Kallscheuer N."/>
            <person name="Luecker S."/>
            <person name="Lage O.M."/>
            <person name="Pohl T."/>
            <person name="Merkel B.J."/>
            <person name="Hornburger P."/>
            <person name="Mueller R.-W."/>
            <person name="Bruemmer F."/>
            <person name="Labrenz M."/>
            <person name="Spormann A.M."/>
            <person name="Op den Camp H."/>
            <person name="Overmann J."/>
            <person name="Amann R."/>
            <person name="Jetten M.S.M."/>
            <person name="Mascher T."/>
            <person name="Medema M.H."/>
            <person name="Devos D.P."/>
            <person name="Kaster A.-K."/>
            <person name="Ovreas L."/>
            <person name="Rohde M."/>
            <person name="Galperin M.Y."/>
            <person name="Jogler C."/>
        </authorList>
    </citation>
    <scope>NUCLEOTIDE SEQUENCE [LARGE SCALE GENOMIC DNA]</scope>
    <source>
        <strain evidence="2 3">Enr17</strain>
    </source>
</reference>
<name>A0A518IFC0_9PLAN</name>
<keyword evidence="1" id="KW-0472">Membrane</keyword>
<protein>
    <recommendedName>
        <fullName evidence="4">DUF3566 domain-containing protein</fullName>
    </recommendedName>
</protein>
<dbReference type="OrthoDB" id="3078692at2"/>
<organism evidence="2 3">
    <name type="scientific">Gimesia fumaroli</name>
    <dbReference type="NCBI Taxonomy" id="2527976"/>
    <lineage>
        <taxon>Bacteria</taxon>
        <taxon>Pseudomonadati</taxon>
        <taxon>Planctomycetota</taxon>
        <taxon>Planctomycetia</taxon>
        <taxon>Planctomycetales</taxon>
        <taxon>Planctomycetaceae</taxon>
        <taxon>Gimesia</taxon>
    </lineage>
</organism>
<evidence type="ECO:0000313" key="2">
    <source>
        <dbReference type="EMBL" id="QDV51793.1"/>
    </source>
</evidence>
<feature type="transmembrane region" description="Helical" evidence="1">
    <location>
        <begin position="16"/>
        <end position="37"/>
    </location>
</feature>
<sequence>MRQQIVRISILQSSKILVAIYVLFGFIYTLIGIPMILFGEGAMEIVGIFYLFGPVFMGLFGFLFFAFFAWIYNLLASVLGGFEFELKTVDTEP</sequence>
<keyword evidence="3" id="KW-1185">Reference proteome</keyword>
<feature type="transmembrane region" description="Helical" evidence="1">
    <location>
        <begin position="49"/>
        <end position="72"/>
    </location>
</feature>
<dbReference type="AlphaFoldDB" id="A0A518IFC0"/>
<evidence type="ECO:0000256" key="1">
    <source>
        <dbReference type="SAM" id="Phobius"/>
    </source>
</evidence>